<feature type="compositionally biased region" description="Low complexity" evidence="1">
    <location>
        <begin position="94"/>
        <end position="117"/>
    </location>
</feature>
<dbReference type="InterPro" id="IPR011055">
    <property type="entry name" value="Dup_hybrid_motif"/>
</dbReference>
<dbReference type="CDD" id="cd12797">
    <property type="entry name" value="M23_peptidase"/>
    <property type="match status" value="1"/>
</dbReference>
<feature type="compositionally biased region" description="Pro residues" evidence="1">
    <location>
        <begin position="118"/>
        <end position="129"/>
    </location>
</feature>
<evidence type="ECO:0000313" key="5">
    <source>
        <dbReference type="Proteomes" id="UP000642993"/>
    </source>
</evidence>
<evidence type="ECO:0000259" key="3">
    <source>
        <dbReference type="Pfam" id="PF01551"/>
    </source>
</evidence>
<feature type="transmembrane region" description="Helical" evidence="2">
    <location>
        <begin position="28"/>
        <end position="49"/>
    </location>
</feature>
<keyword evidence="5" id="KW-1185">Reference proteome</keyword>
<protein>
    <submittedName>
        <fullName evidence="4">Peptidoglycan DD-metalloendopeptidase family protein</fullName>
    </submittedName>
</protein>
<dbReference type="Proteomes" id="UP000642993">
    <property type="component" value="Unassembled WGS sequence"/>
</dbReference>
<organism evidence="4 5">
    <name type="scientific">Lolliginicoccus lacisalsi</name>
    <dbReference type="NCBI Taxonomy" id="2742202"/>
    <lineage>
        <taxon>Bacteria</taxon>
        <taxon>Bacillati</taxon>
        <taxon>Actinomycetota</taxon>
        <taxon>Actinomycetes</taxon>
        <taxon>Mycobacteriales</taxon>
        <taxon>Hoyosellaceae</taxon>
        <taxon>Lolliginicoccus</taxon>
    </lineage>
</organism>
<feature type="region of interest" description="Disordered" evidence="1">
    <location>
        <begin position="72"/>
        <end position="135"/>
    </location>
</feature>
<dbReference type="Pfam" id="PF01551">
    <property type="entry name" value="Peptidase_M23"/>
    <property type="match status" value="1"/>
</dbReference>
<keyword evidence="2" id="KW-0472">Membrane</keyword>
<dbReference type="InterPro" id="IPR016047">
    <property type="entry name" value="M23ase_b-sheet_dom"/>
</dbReference>
<dbReference type="PANTHER" id="PTHR21666:SF270">
    <property type="entry name" value="MUREIN HYDROLASE ACTIVATOR ENVC"/>
    <property type="match status" value="1"/>
</dbReference>
<dbReference type="SUPFAM" id="SSF51261">
    <property type="entry name" value="Duplicated hybrid motif"/>
    <property type="match status" value="1"/>
</dbReference>
<dbReference type="AlphaFoldDB" id="A0A927PLD0"/>
<keyword evidence="2" id="KW-1133">Transmembrane helix</keyword>
<evidence type="ECO:0000256" key="2">
    <source>
        <dbReference type="SAM" id="Phobius"/>
    </source>
</evidence>
<dbReference type="GO" id="GO:0004222">
    <property type="term" value="F:metalloendopeptidase activity"/>
    <property type="evidence" value="ECO:0007669"/>
    <property type="project" value="TreeGrafter"/>
</dbReference>
<sequence>MSHRAASEASIVTATAAAAPPARPRFRIPTTVLAVAIALSSTAVAGILAGQVSGSANGAQAVVATQEPAPGAVSAASASGPLRPGQPDPIQESDAAPAPGAIPDADALGPDAGEAPVGEPPAPEAPAAPPVANEAAAPAPGNIALPEAVARPFAIGPTYGGILSSDFGPRWGEFHYGIDIAAPLGSAVLAVTDGVVVEAGQAQGFGLWVRVTQDDGTVGVYGHVDRYLVQPGQQVRAGDMIATVGNRGHSTGPHLHYEVRKTDGTPMSPRHWLAQRGVWLN</sequence>
<name>A0A927PLD0_9ACTN</name>
<dbReference type="InterPro" id="IPR050570">
    <property type="entry name" value="Cell_wall_metabolism_enzyme"/>
</dbReference>
<dbReference type="EMBL" id="JACYWE010000004">
    <property type="protein sequence ID" value="MBD8506673.1"/>
    <property type="molecule type" value="Genomic_DNA"/>
</dbReference>
<comment type="caution">
    <text evidence="4">The sequence shown here is derived from an EMBL/GenBank/DDBJ whole genome shotgun (WGS) entry which is preliminary data.</text>
</comment>
<feature type="domain" description="M23ase beta-sheet core" evidence="3">
    <location>
        <begin position="174"/>
        <end position="269"/>
    </location>
</feature>
<gene>
    <name evidence="4" type="ORF">HT102_09255</name>
</gene>
<evidence type="ECO:0000313" key="4">
    <source>
        <dbReference type="EMBL" id="MBD8506673.1"/>
    </source>
</evidence>
<reference evidence="4" key="1">
    <citation type="submission" date="2020-09" db="EMBL/GenBank/DDBJ databases">
        <title>Hoyosella lacisalsi sp. nov., a halotolerant actinobacterium isolated from soil of Lake Gudzhirganskoe.</title>
        <authorList>
            <person name="Yang Q."/>
            <person name="Guo P.Y."/>
            <person name="Liu S.W."/>
            <person name="Li F.N."/>
            <person name="Sun C.H."/>
        </authorList>
    </citation>
    <scope>NUCLEOTIDE SEQUENCE</scope>
    <source>
        <strain evidence="4">G463</strain>
    </source>
</reference>
<accession>A0A927PLD0</accession>
<feature type="compositionally biased region" description="Low complexity" evidence="1">
    <location>
        <begin position="72"/>
        <end position="81"/>
    </location>
</feature>
<evidence type="ECO:0000256" key="1">
    <source>
        <dbReference type="SAM" id="MobiDB-lite"/>
    </source>
</evidence>
<dbReference type="PANTHER" id="PTHR21666">
    <property type="entry name" value="PEPTIDASE-RELATED"/>
    <property type="match status" value="1"/>
</dbReference>
<keyword evidence="2" id="KW-0812">Transmembrane</keyword>
<dbReference type="Gene3D" id="2.70.70.10">
    <property type="entry name" value="Glucose Permease (Domain IIA)"/>
    <property type="match status" value="1"/>
</dbReference>
<proteinExistence type="predicted"/>